<dbReference type="EMBL" id="VULR01000003">
    <property type="protein sequence ID" value="MSS42686.1"/>
    <property type="molecule type" value="Genomic_DNA"/>
</dbReference>
<evidence type="ECO:0000313" key="3">
    <source>
        <dbReference type="EMBL" id="MCG4564016.1"/>
    </source>
</evidence>
<dbReference type="Pfam" id="PF13333">
    <property type="entry name" value="rve_2"/>
    <property type="match status" value="1"/>
</dbReference>
<dbReference type="PANTHER" id="PTHR46889:SF4">
    <property type="entry name" value="TRANSPOSASE INSO FOR INSERTION SEQUENCE ELEMENT IS911B-RELATED"/>
    <property type="match status" value="1"/>
</dbReference>
<dbReference type="InterPro" id="IPR036388">
    <property type="entry name" value="WH-like_DNA-bd_sf"/>
</dbReference>
<organism evidence="4 5">
    <name type="scientific">Anaerosalibacter bizertensis</name>
    <dbReference type="NCBI Taxonomy" id="932217"/>
    <lineage>
        <taxon>Bacteria</taxon>
        <taxon>Bacillati</taxon>
        <taxon>Bacillota</taxon>
        <taxon>Tissierellia</taxon>
        <taxon>Tissierellales</taxon>
        <taxon>Sporanaerobacteraceae</taxon>
        <taxon>Anaerosalibacter</taxon>
    </lineage>
</organism>
<reference evidence="4 5" key="1">
    <citation type="submission" date="2019-08" db="EMBL/GenBank/DDBJ databases">
        <title>In-depth cultivation of the pig gut microbiome towards novel bacterial diversity and tailored functional studies.</title>
        <authorList>
            <person name="Wylensek D."/>
            <person name="Hitch T.C.A."/>
            <person name="Clavel T."/>
        </authorList>
    </citation>
    <scope>NUCLEOTIDE SEQUENCE [LARGE SCALE GENOMIC DNA]</scope>
    <source>
        <strain evidence="4 5">Med78-601-WT-4W-RMD-3</strain>
    </source>
</reference>
<dbReference type="NCBIfam" id="NF033516">
    <property type="entry name" value="transpos_IS3"/>
    <property type="match status" value="1"/>
</dbReference>
<dbReference type="InterPro" id="IPR012337">
    <property type="entry name" value="RNaseH-like_sf"/>
</dbReference>
<dbReference type="GO" id="GO:0043565">
    <property type="term" value="F:sequence-specific DNA binding"/>
    <property type="evidence" value="ECO:0007669"/>
    <property type="project" value="InterPro"/>
</dbReference>
<accession>A0A844FFG9</accession>
<dbReference type="PANTHER" id="PTHR46889">
    <property type="entry name" value="TRANSPOSASE INSF FOR INSERTION SEQUENCE IS3B-RELATED"/>
    <property type="match status" value="1"/>
</dbReference>
<dbReference type="OrthoDB" id="1692274at2"/>
<dbReference type="InterPro" id="IPR050900">
    <property type="entry name" value="Transposase_IS3/IS150/IS904"/>
</dbReference>
<evidence type="ECO:0000313" key="5">
    <source>
        <dbReference type="Proteomes" id="UP000462760"/>
    </source>
</evidence>
<name>A0A844FFG9_9FIRM</name>
<reference evidence="3" key="2">
    <citation type="submission" date="2022-01" db="EMBL/GenBank/DDBJ databases">
        <title>Collection of gut derived symbiotic bacterial strains cultured from healthy donors.</title>
        <authorList>
            <person name="Lin H."/>
            <person name="Kohout C."/>
            <person name="Waligurski E."/>
            <person name="Pamer E.G."/>
        </authorList>
    </citation>
    <scope>NUCLEOTIDE SEQUENCE</scope>
    <source>
        <strain evidence="3">MSK.14.39</strain>
    </source>
</reference>
<dbReference type="InterPro" id="IPR055247">
    <property type="entry name" value="InsJ-like_HTH"/>
</dbReference>
<dbReference type="Proteomes" id="UP001108123">
    <property type="component" value="Unassembled WGS sequence"/>
</dbReference>
<keyword evidence="6" id="KW-1185">Reference proteome</keyword>
<evidence type="ECO:0000256" key="1">
    <source>
        <dbReference type="ARBA" id="ARBA00002286"/>
    </source>
</evidence>
<evidence type="ECO:0000313" key="4">
    <source>
        <dbReference type="EMBL" id="MSS42686.1"/>
    </source>
</evidence>
<comment type="caution">
    <text evidence="4">The sequence shown here is derived from an EMBL/GenBank/DDBJ whole genome shotgun (WGS) entry which is preliminary data.</text>
</comment>
<dbReference type="Gene3D" id="1.10.10.10">
    <property type="entry name" value="Winged helix-like DNA-binding domain superfamily/Winged helix DNA-binding domain"/>
    <property type="match status" value="3"/>
</dbReference>
<dbReference type="InterPro" id="IPR048020">
    <property type="entry name" value="Transpos_IS3"/>
</dbReference>
<dbReference type="InterPro" id="IPR001584">
    <property type="entry name" value="Integrase_cat-core"/>
</dbReference>
<dbReference type="SUPFAM" id="SSF48295">
    <property type="entry name" value="TrpR-like"/>
    <property type="match status" value="2"/>
</dbReference>
<dbReference type="Pfam" id="PF13518">
    <property type="entry name" value="HTH_28"/>
    <property type="match status" value="3"/>
</dbReference>
<dbReference type="Proteomes" id="UP000462760">
    <property type="component" value="Unassembled WGS sequence"/>
</dbReference>
<evidence type="ECO:0000259" key="2">
    <source>
        <dbReference type="PROSITE" id="PS50994"/>
    </source>
</evidence>
<comment type="function">
    <text evidence="1">Involved in the transposition of the insertion sequence.</text>
</comment>
<gene>
    <name evidence="4" type="ORF">FYJ27_02920</name>
    <name evidence="3" type="ORF">L0P62_01000</name>
</gene>
<dbReference type="Pfam" id="PF00665">
    <property type="entry name" value="rve"/>
    <property type="match status" value="1"/>
</dbReference>
<dbReference type="SUPFAM" id="SSF46689">
    <property type="entry name" value="Homeodomain-like"/>
    <property type="match status" value="1"/>
</dbReference>
<protein>
    <submittedName>
        <fullName evidence="4">IS3 family transposase</fullName>
    </submittedName>
</protein>
<evidence type="ECO:0000313" key="6">
    <source>
        <dbReference type="Proteomes" id="UP001108123"/>
    </source>
</evidence>
<proteinExistence type="predicted"/>
<dbReference type="RefSeq" id="WP_154482906.1">
    <property type="nucleotide sequence ID" value="NZ_JAJBNW010000062.1"/>
</dbReference>
<feature type="domain" description="Integrase catalytic" evidence="2">
    <location>
        <begin position="339"/>
        <end position="522"/>
    </location>
</feature>
<dbReference type="SUPFAM" id="SSF53098">
    <property type="entry name" value="Ribonuclease H-like"/>
    <property type="match status" value="1"/>
</dbReference>
<dbReference type="PROSITE" id="PS50994">
    <property type="entry name" value="INTEGRASE"/>
    <property type="match status" value="1"/>
</dbReference>
<dbReference type="GO" id="GO:0015074">
    <property type="term" value="P:DNA integration"/>
    <property type="evidence" value="ECO:0007669"/>
    <property type="project" value="InterPro"/>
</dbReference>
<dbReference type="InterPro" id="IPR010921">
    <property type="entry name" value="Trp_repressor/repl_initiator"/>
</dbReference>
<dbReference type="Pfam" id="PF13276">
    <property type="entry name" value="HTH_21"/>
    <property type="match status" value="1"/>
</dbReference>
<dbReference type="AlphaFoldDB" id="A0A844FFG9"/>
<sequence length="522" mass="61100">MSERSKHSVEIKLIAVERYQNGESATKLSREFDVDVKTIRIWTKKYEAFGIDGIKEKGTWTRYSIKLKIAAVEDYLNGKGSLRDICTKYGIRSNSSLRKWILKYNTSKELKSYPKGIQKSMKKGRKTTYEERIEIAKYCIENNYNYSETAKIYDVSYQQVYSWVRKLEESGEQGLIDRRGKSKEETSLTKEDKLAIEIRKLKKQNRGIRSGECSAKKIRGTREEVSLGRVPAFRMHSAITELHNKGYSISELCRCAGISRQAYYQYRNRNKSENEIKNTKLVDVILEVYEDVDGIYGYRQMTLAVNRKLDAKYNHKRIYRLMKILGLRSVTRKKKNNYVKSTPDYVAENILNRDFIANKANKKWVTDVTEFKYGANKKAYLSAIMDLYDNSIVAFKIGHSNNNQLVFDTLEEAIKNNLKAKPLIHSDRGYQYTSYGFKRMLELQGMTQSMSRPGKCIDNGPMESFWGKIKSERYYLRFKKEGYNTFEELEKDIEDYIEFYNNDRPQKKCDGFAPIEYRMMAA</sequence>
<dbReference type="InterPro" id="IPR025948">
    <property type="entry name" value="HTH-like_dom"/>
</dbReference>
<dbReference type="InterPro" id="IPR009057">
    <property type="entry name" value="Homeodomain-like_sf"/>
</dbReference>
<dbReference type="Gene3D" id="3.30.420.10">
    <property type="entry name" value="Ribonuclease H-like superfamily/Ribonuclease H"/>
    <property type="match status" value="1"/>
</dbReference>
<dbReference type="EMBL" id="JAKNID010000002">
    <property type="protein sequence ID" value="MCG4564016.1"/>
    <property type="molecule type" value="Genomic_DNA"/>
</dbReference>
<dbReference type="InterPro" id="IPR036397">
    <property type="entry name" value="RNaseH_sf"/>
</dbReference>